<dbReference type="InterPro" id="IPR001387">
    <property type="entry name" value="Cro/C1-type_HTH"/>
</dbReference>
<reference evidence="3" key="1">
    <citation type="journal article" date="2017" name="Med. Chem. Commun.">
        <title>Nonomuraea sp. ATCC 55076 harbours the largest actinomycete chromosome to date and the kistamicin biosynthetic gene cluster.</title>
        <authorList>
            <person name="Nazari B."/>
            <person name="Forneris C.C."/>
            <person name="Gibson M.I."/>
            <person name="Moon K."/>
            <person name="Schramma K.R."/>
            <person name="Seyedsayamdost M.R."/>
        </authorList>
    </citation>
    <scope>NUCLEOTIDE SEQUENCE [LARGE SCALE GENOMIC DNA]</scope>
    <source>
        <strain evidence="3">ATCC 55076</strain>
    </source>
</reference>
<feature type="domain" description="HTH cro/C1-type" evidence="1">
    <location>
        <begin position="21"/>
        <end position="83"/>
    </location>
</feature>
<evidence type="ECO:0000313" key="3">
    <source>
        <dbReference type="Proteomes" id="UP000190797"/>
    </source>
</evidence>
<dbReference type="Gene3D" id="1.10.260.40">
    <property type="entry name" value="lambda repressor-like DNA-binding domains"/>
    <property type="match status" value="1"/>
</dbReference>
<dbReference type="GO" id="GO:0003677">
    <property type="term" value="F:DNA binding"/>
    <property type="evidence" value="ECO:0007669"/>
    <property type="project" value="InterPro"/>
</dbReference>
<dbReference type="RefSeq" id="WP_080038952.1">
    <property type="nucleotide sequence ID" value="NZ_CP017717.1"/>
</dbReference>
<dbReference type="OrthoDB" id="9805856at2"/>
<dbReference type="InterPro" id="IPR010982">
    <property type="entry name" value="Lambda_DNA-bd_dom_sf"/>
</dbReference>
<proteinExistence type="predicted"/>
<name>A0A1U9ZXU4_9ACTN</name>
<dbReference type="CDD" id="cd00093">
    <property type="entry name" value="HTH_XRE"/>
    <property type="match status" value="1"/>
</dbReference>
<dbReference type="AlphaFoldDB" id="A0A1U9ZXU4"/>
<accession>A0A1U9ZXU4</accession>
<sequence>MAATSTRGDDTTPYKAEGAFLKRKRLSLLNLTPPEVARRISTLTGGKFNRNTLDHWESGRRLPDDQHLVLLAVVYGNIDPAEIIEVFNRPFAAELLETAQSQGVETLLAPANPLSRPAPPEEANPIIQRQQRQIAQIRASKDFTDTQKERMIAALLRHYETTADMVDAQLGLDTST</sequence>
<dbReference type="KEGG" id="noa:BKM31_16055"/>
<dbReference type="PROSITE" id="PS50943">
    <property type="entry name" value="HTH_CROC1"/>
    <property type="match status" value="1"/>
</dbReference>
<evidence type="ECO:0000259" key="1">
    <source>
        <dbReference type="PROSITE" id="PS50943"/>
    </source>
</evidence>
<dbReference type="Proteomes" id="UP000190797">
    <property type="component" value="Chromosome"/>
</dbReference>
<evidence type="ECO:0000313" key="2">
    <source>
        <dbReference type="EMBL" id="AQZ62773.1"/>
    </source>
</evidence>
<keyword evidence="3" id="KW-1185">Reference proteome</keyword>
<gene>
    <name evidence="2" type="ORF">BKM31_16055</name>
</gene>
<dbReference type="EMBL" id="CP017717">
    <property type="protein sequence ID" value="AQZ62773.1"/>
    <property type="molecule type" value="Genomic_DNA"/>
</dbReference>
<protein>
    <recommendedName>
        <fullName evidence="1">HTH cro/C1-type domain-containing protein</fullName>
    </recommendedName>
</protein>
<organism evidence="2 3">
    <name type="scientific">[Actinomadura] parvosata subsp. kistnae</name>
    <dbReference type="NCBI Taxonomy" id="1909395"/>
    <lineage>
        <taxon>Bacteria</taxon>
        <taxon>Bacillati</taxon>
        <taxon>Actinomycetota</taxon>
        <taxon>Actinomycetes</taxon>
        <taxon>Streptosporangiales</taxon>
        <taxon>Streptosporangiaceae</taxon>
        <taxon>Nonomuraea</taxon>
    </lineage>
</organism>